<gene>
    <name evidence="1" type="primary">WBGene00283318</name>
</gene>
<reference evidence="1" key="2">
    <citation type="submission" date="2022-06" db="UniProtKB">
        <authorList>
            <consortium name="EnsemblMetazoa"/>
        </authorList>
    </citation>
    <scope>IDENTIFICATION</scope>
    <source>
        <strain evidence="1">PS312</strain>
    </source>
</reference>
<evidence type="ECO:0000313" key="2">
    <source>
        <dbReference type="Proteomes" id="UP000005239"/>
    </source>
</evidence>
<evidence type="ECO:0000313" key="1">
    <source>
        <dbReference type="EnsemblMetazoa" id="PPA44949.1"/>
    </source>
</evidence>
<accession>A0A2A6BYJ5</accession>
<dbReference type="EnsemblMetazoa" id="PPA44949.1">
    <property type="protein sequence ID" value="PPA44949.1"/>
    <property type="gene ID" value="WBGene00283318"/>
</dbReference>
<accession>A0A8R1V3J2</accession>
<dbReference type="Proteomes" id="UP000005239">
    <property type="component" value="Unassembled WGS sequence"/>
</dbReference>
<protein>
    <submittedName>
        <fullName evidence="1">Uncharacterized protein</fullName>
    </submittedName>
</protein>
<sequence>MDTHYEVTTSIVYDISGPRNTHSEIFHIPFGWSLMRKEYHWNELRNRKKRFPAVKNRKGPFSYTFTGNP</sequence>
<proteinExistence type="predicted"/>
<name>A0A2A6BYJ5_PRIPA</name>
<dbReference type="AlphaFoldDB" id="A0A2A6BYJ5"/>
<organism evidence="1 2">
    <name type="scientific">Pristionchus pacificus</name>
    <name type="common">Parasitic nematode worm</name>
    <dbReference type="NCBI Taxonomy" id="54126"/>
    <lineage>
        <taxon>Eukaryota</taxon>
        <taxon>Metazoa</taxon>
        <taxon>Ecdysozoa</taxon>
        <taxon>Nematoda</taxon>
        <taxon>Chromadorea</taxon>
        <taxon>Rhabditida</taxon>
        <taxon>Rhabditina</taxon>
        <taxon>Diplogasteromorpha</taxon>
        <taxon>Diplogasteroidea</taxon>
        <taxon>Neodiplogasteridae</taxon>
        <taxon>Pristionchus</taxon>
    </lineage>
</organism>
<reference evidence="2" key="1">
    <citation type="journal article" date="2008" name="Nat. Genet.">
        <title>The Pristionchus pacificus genome provides a unique perspective on nematode lifestyle and parasitism.</title>
        <authorList>
            <person name="Dieterich C."/>
            <person name="Clifton S.W."/>
            <person name="Schuster L.N."/>
            <person name="Chinwalla A."/>
            <person name="Delehaunty K."/>
            <person name="Dinkelacker I."/>
            <person name="Fulton L."/>
            <person name="Fulton R."/>
            <person name="Godfrey J."/>
            <person name="Minx P."/>
            <person name="Mitreva M."/>
            <person name="Roeseler W."/>
            <person name="Tian H."/>
            <person name="Witte H."/>
            <person name="Yang S.P."/>
            <person name="Wilson R.K."/>
            <person name="Sommer R.J."/>
        </authorList>
    </citation>
    <scope>NUCLEOTIDE SEQUENCE [LARGE SCALE GENOMIC DNA]</scope>
    <source>
        <strain evidence="2">PS312</strain>
    </source>
</reference>
<keyword evidence="2" id="KW-1185">Reference proteome</keyword>